<evidence type="ECO:0000313" key="1">
    <source>
        <dbReference type="EMBL" id="CAH0726655.1"/>
    </source>
</evidence>
<protein>
    <submittedName>
        <fullName evidence="1">Uncharacterized protein</fullName>
    </submittedName>
</protein>
<accession>A0A8J9VT11</accession>
<organism evidence="1 2">
    <name type="scientific">Brenthis ino</name>
    <name type="common">lesser marbled fritillary</name>
    <dbReference type="NCBI Taxonomy" id="405034"/>
    <lineage>
        <taxon>Eukaryota</taxon>
        <taxon>Metazoa</taxon>
        <taxon>Ecdysozoa</taxon>
        <taxon>Arthropoda</taxon>
        <taxon>Hexapoda</taxon>
        <taxon>Insecta</taxon>
        <taxon>Pterygota</taxon>
        <taxon>Neoptera</taxon>
        <taxon>Endopterygota</taxon>
        <taxon>Lepidoptera</taxon>
        <taxon>Glossata</taxon>
        <taxon>Ditrysia</taxon>
        <taxon>Papilionoidea</taxon>
        <taxon>Nymphalidae</taxon>
        <taxon>Heliconiinae</taxon>
        <taxon>Argynnini</taxon>
        <taxon>Brenthis</taxon>
    </lineage>
</organism>
<dbReference type="AlphaFoldDB" id="A0A8J9VT11"/>
<reference evidence="1" key="1">
    <citation type="submission" date="2021-12" db="EMBL/GenBank/DDBJ databases">
        <authorList>
            <person name="Martin H S."/>
        </authorList>
    </citation>
    <scope>NUCLEOTIDE SEQUENCE</scope>
</reference>
<proteinExistence type="predicted"/>
<evidence type="ECO:0000313" key="2">
    <source>
        <dbReference type="Proteomes" id="UP000838878"/>
    </source>
</evidence>
<dbReference type="EMBL" id="OV170226">
    <property type="protein sequence ID" value="CAH0726655.1"/>
    <property type="molecule type" value="Genomic_DNA"/>
</dbReference>
<feature type="non-terminal residue" evidence="1">
    <location>
        <position position="88"/>
    </location>
</feature>
<gene>
    <name evidence="1" type="ORF">BINO364_LOCUS12091</name>
</gene>
<dbReference type="Proteomes" id="UP000838878">
    <property type="component" value="Chromosome 6"/>
</dbReference>
<sequence>MGARPLSIRTRLIASVSDSMSAVSLRALGCSSQIMFLSNSAGIAVSVVVTVVVVKDAPGDAGDSQLMSAKGVGRSVRVVGERGGRGAD</sequence>
<name>A0A8J9VT11_9NEOP</name>
<keyword evidence="2" id="KW-1185">Reference proteome</keyword>